<evidence type="ECO:0000313" key="2">
    <source>
        <dbReference type="Proteomes" id="UP001186974"/>
    </source>
</evidence>
<feature type="non-terminal residue" evidence="1">
    <location>
        <position position="380"/>
    </location>
</feature>
<keyword evidence="2" id="KW-1185">Reference proteome</keyword>
<evidence type="ECO:0000313" key="1">
    <source>
        <dbReference type="EMBL" id="KAK3071244.1"/>
    </source>
</evidence>
<proteinExistence type="predicted"/>
<accession>A0ACC3DGA4</accession>
<sequence>MQAVKQQIARQTGLRWIVEALCGGSLHHIDLSTFARDPKTGEAVFCDMDHCRARFHRLQDALNRRRPVIVGHNMFTDIIYFHKTFLGTLPDTLEEFREKVHELFPVIVDTKYLGTHKCGDINPKSSLEELEENLRSQISPTIKVHPKHDKYLTHEAFHEAGYDSYLTARVMILLSAKLEAAGTYVEESKLLEPTSDEEVFFSADEPDLPVESSPNHAVNSSRDKTEALVTVSGPQPDLIAPSVEHADTTESSKKKKKRSKRTEKKQPSRKDSKTRPETDGHPTTTRFAQPTLFSRLRQMSLDDGDEDANDEAAAESLIPEPRHRIAPNTNGPDPTAFASPPARLDPRAPPFFAPGGSGSWDEPQPQQPTESDKGQENMEE</sequence>
<name>A0ACC3DGA4_9PEZI</name>
<dbReference type="EMBL" id="JAWDJW010004865">
    <property type="protein sequence ID" value="KAK3071244.1"/>
    <property type="molecule type" value="Genomic_DNA"/>
</dbReference>
<dbReference type="Proteomes" id="UP001186974">
    <property type="component" value="Unassembled WGS sequence"/>
</dbReference>
<protein>
    <submittedName>
        <fullName evidence="1">Uncharacterized protein</fullName>
    </submittedName>
</protein>
<reference evidence="1" key="1">
    <citation type="submission" date="2024-09" db="EMBL/GenBank/DDBJ databases">
        <title>Black Yeasts Isolated from many extreme environments.</title>
        <authorList>
            <person name="Coleine C."/>
            <person name="Stajich J.E."/>
            <person name="Selbmann L."/>
        </authorList>
    </citation>
    <scope>NUCLEOTIDE SEQUENCE</scope>
    <source>
        <strain evidence="1">CCFEE 5737</strain>
    </source>
</reference>
<gene>
    <name evidence="1" type="ORF">LTS18_014906</name>
</gene>
<organism evidence="1 2">
    <name type="scientific">Coniosporium uncinatum</name>
    <dbReference type="NCBI Taxonomy" id="93489"/>
    <lineage>
        <taxon>Eukaryota</taxon>
        <taxon>Fungi</taxon>
        <taxon>Dikarya</taxon>
        <taxon>Ascomycota</taxon>
        <taxon>Pezizomycotina</taxon>
        <taxon>Dothideomycetes</taxon>
        <taxon>Dothideomycetes incertae sedis</taxon>
        <taxon>Coniosporium</taxon>
    </lineage>
</organism>
<comment type="caution">
    <text evidence="1">The sequence shown here is derived from an EMBL/GenBank/DDBJ whole genome shotgun (WGS) entry which is preliminary data.</text>
</comment>